<comment type="caution">
    <text evidence="1">The sequence shown here is derived from an EMBL/GenBank/DDBJ whole genome shotgun (WGS) entry which is preliminary data.</text>
</comment>
<gene>
    <name evidence="1" type="ORF">AYY17_19515</name>
</gene>
<evidence type="ECO:0000313" key="2">
    <source>
        <dbReference type="Proteomes" id="UP000092247"/>
    </source>
</evidence>
<dbReference type="RefSeq" id="WP_067423671.1">
    <property type="nucleotide sequence ID" value="NZ_LZEX01000014.1"/>
</dbReference>
<dbReference type="PROSITE" id="PS51257">
    <property type="entry name" value="PROKAR_LIPOPROTEIN"/>
    <property type="match status" value="1"/>
</dbReference>
<reference evidence="1 2" key="1">
    <citation type="submission" date="2016-06" db="EMBL/GenBank/DDBJ databases">
        <authorList>
            <person name="Kjaerup R.B."/>
            <person name="Dalgaard T.S."/>
            <person name="Juul-Madsen H.R."/>
        </authorList>
    </citation>
    <scope>NUCLEOTIDE SEQUENCE [LARGE SCALE GENOMIC DNA]</scope>
    <source>
        <strain evidence="1 2">GCSL-Mp3</strain>
    </source>
</reference>
<accession>A0A1B8HCX9</accession>
<dbReference type="Proteomes" id="UP000092247">
    <property type="component" value="Unassembled WGS sequence"/>
</dbReference>
<name>A0A1B8HCX9_9GAMM</name>
<dbReference type="AlphaFoldDB" id="A0A1B8HCX9"/>
<dbReference type="EMBL" id="LZEX01000014">
    <property type="protein sequence ID" value="OBU06933.1"/>
    <property type="molecule type" value="Genomic_DNA"/>
</dbReference>
<evidence type="ECO:0008006" key="3">
    <source>
        <dbReference type="Google" id="ProtNLM"/>
    </source>
</evidence>
<proteinExistence type="predicted"/>
<organism evidence="1 2">
    <name type="scientific">Morganella psychrotolerans</name>
    <dbReference type="NCBI Taxonomy" id="368603"/>
    <lineage>
        <taxon>Bacteria</taxon>
        <taxon>Pseudomonadati</taxon>
        <taxon>Pseudomonadota</taxon>
        <taxon>Gammaproteobacteria</taxon>
        <taxon>Enterobacterales</taxon>
        <taxon>Morganellaceae</taxon>
        <taxon>Morganella</taxon>
    </lineage>
</organism>
<protein>
    <recommendedName>
        <fullName evidence="3">Lipoprotein</fullName>
    </recommendedName>
</protein>
<evidence type="ECO:0000313" key="1">
    <source>
        <dbReference type="EMBL" id="OBU06933.1"/>
    </source>
</evidence>
<sequence length="216" mass="23781">MKSIIVLLAFFVVSGCTTVSYNGADTFVKEVDYPEVGKVITIYVGDHMVQKGTIAEENVLVVHNMIDGALYDIPPNKYPQIGFDQKQDFYSAVGVVRGGISDPVQALALKKQEGAELCVITVFGGSACYQGEYERKKQLSERGNSFQQTLIYSGRVGDKINVGYREFSNNTARPAFNNDVEYDLSSSNTIGYKGAVIEVIKADNSSITYKLIRNFP</sequence>